<dbReference type="InterPro" id="IPR014044">
    <property type="entry name" value="CAP_dom"/>
</dbReference>
<dbReference type="Proteomes" id="UP000185568">
    <property type="component" value="Unassembled WGS sequence"/>
</dbReference>
<dbReference type="PANTHER" id="PTHR31157:SF1">
    <property type="entry name" value="SCP DOMAIN-CONTAINING PROTEIN"/>
    <property type="match status" value="1"/>
</dbReference>
<dbReference type="AlphaFoldDB" id="A0A1Q8Q345"/>
<comment type="caution">
    <text evidence="3">The sequence shown here is derived from an EMBL/GenBank/DDBJ whole genome shotgun (WGS) entry which is preliminary data.</text>
</comment>
<evidence type="ECO:0000313" key="4">
    <source>
        <dbReference type="Proteomes" id="UP000185568"/>
    </source>
</evidence>
<gene>
    <name evidence="3" type="ORF">BTO30_13290</name>
</gene>
<keyword evidence="3" id="KW-0378">Hydrolase</keyword>
<evidence type="ECO:0000313" key="3">
    <source>
        <dbReference type="EMBL" id="OLN21738.1"/>
    </source>
</evidence>
<dbReference type="InterPro" id="IPR035940">
    <property type="entry name" value="CAP_sf"/>
</dbReference>
<dbReference type="Gene3D" id="3.40.33.10">
    <property type="entry name" value="CAP"/>
    <property type="match status" value="1"/>
</dbReference>
<feature type="domain" description="CAP-associated" evidence="2">
    <location>
        <begin position="96"/>
        <end position="231"/>
    </location>
</feature>
<dbReference type="EMBL" id="MSDU01000033">
    <property type="protein sequence ID" value="OLN21738.1"/>
    <property type="molecule type" value="Genomic_DNA"/>
</dbReference>
<keyword evidence="3" id="KW-0645">Protease</keyword>
<organism evidence="3 4">
    <name type="scientific">Domibacillus antri</name>
    <dbReference type="NCBI Taxonomy" id="1714264"/>
    <lineage>
        <taxon>Bacteria</taxon>
        <taxon>Bacillati</taxon>
        <taxon>Bacillota</taxon>
        <taxon>Bacilli</taxon>
        <taxon>Bacillales</taxon>
        <taxon>Bacillaceae</taxon>
        <taxon>Domibacillus</taxon>
    </lineage>
</organism>
<dbReference type="STRING" id="1714264.BTO30_13290"/>
<evidence type="ECO:0000259" key="2">
    <source>
        <dbReference type="Pfam" id="PF14504"/>
    </source>
</evidence>
<dbReference type="InterPro" id="IPR029410">
    <property type="entry name" value="CAP_assoc"/>
</dbReference>
<accession>A0A1Q8Q345</accession>
<feature type="domain" description="SCP" evidence="1">
    <location>
        <begin position="251"/>
        <end position="363"/>
    </location>
</feature>
<dbReference type="RefSeq" id="WP_075399209.1">
    <property type="nucleotide sequence ID" value="NZ_MSDU01000033.1"/>
</dbReference>
<sequence>MKKLFLFILLLVVVYQTRPLWEENAEQYVDLSFIDVIKEQVDTVRENPAVIQAVDTVISEVGSWIGFEPDQSVVQVEKPALAVPDSQTFSVYNVQIGDARKDVEQEIGSPKRHSQNEYGVDWYAYHENYHNFLMVSYDENNQVNGLYTSHDLISSTAGIALNTPKETVRAKLGEPMDKMRKGLTYYILNETDEHDYFHLDGTYVTVFYDVHENHTVTAIQIIDDDLEASKKGMYAAESTSLKEGLEYQLFDVTNAARVTHGLSVLTWDDQVRKTARDHSLDMAENKYFDHTNLQGESPFDRMEDDGIPFMAAGENLAYGQYSSIFAHEGLMNSAGHRKNILNDDFSYLGVGVAFNEESQPYYTENFFDN</sequence>
<dbReference type="CDD" id="cd05379">
    <property type="entry name" value="CAP_bacterial"/>
    <property type="match status" value="1"/>
</dbReference>
<dbReference type="Pfam" id="PF00188">
    <property type="entry name" value="CAP"/>
    <property type="match status" value="1"/>
</dbReference>
<dbReference type="PANTHER" id="PTHR31157">
    <property type="entry name" value="SCP DOMAIN-CONTAINING PROTEIN"/>
    <property type="match status" value="1"/>
</dbReference>
<evidence type="ECO:0000259" key="1">
    <source>
        <dbReference type="Pfam" id="PF00188"/>
    </source>
</evidence>
<dbReference type="GO" id="GO:0008233">
    <property type="term" value="F:peptidase activity"/>
    <property type="evidence" value="ECO:0007669"/>
    <property type="project" value="UniProtKB-KW"/>
</dbReference>
<protein>
    <submittedName>
        <fullName evidence="3">Serine protease</fullName>
    </submittedName>
</protein>
<name>A0A1Q8Q345_9BACI</name>
<dbReference type="GO" id="GO:0006508">
    <property type="term" value="P:proteolysis"/>
    <property type="evidence" value="ECO:0007669"/>
    <property type="project" value="UniProtKB-KW"/>
</dbReference>
<dbReference type="SUPFAM" id="SSF55797">
    <property type="entry name" value="PR-1-like"/>
    <property type="match status" value="1"/>
</dbReference>
<keyword evidence="4" id="KW-1185">Reference proteome</keyword>
<dbReference type="Pfam" id="PF14504">
    <property type="entry name" value="CAP_assoc_N"/>
    <property type="match status" value="1"/>
</dbReference>
<reference evidence="3 4" key="1">
    <citation type="submission" date="2016-12" db="EMBL/GenBank/DDBJ databases">
        <title>Domibacillus antri genome sequencing.</title>
        <authorList>
            <person name="Verma A."/>
            <person name="Krishnamurthi S."/>
        </authorList>
    </citation>
    <scope>NUCLEOTIDE SEQUENCE [LARGE SCALE GENOMIC DNA]</scope>
    <source>
        <strain evidence="3 4">XD80</strain>
    </source>
</reference>
<proteinExistence type="predicted"/>